<protein>
    <submittedName>
        <fullName evidence="1">Uncharacterized protein</fullName>
    </submittedName>
</protein>
<reference evidence="1 2" key="1">
    <citation type="journal article" date="2019" name="Int. J. Syst. Evol. Microbiol.">
        <title>The Global Catalogue of Microorganisms (GCM) 10K type strain sequencing project: providing services to taxonomists for standard genome sequencing and annotation.</title>
        <authorList>
            <consortium name="The Broad Institute Genomics Platform"/>
            <consortium name="The Broad Institute Genome Sequencing Center for Infectious Disease"/>
            <person name="Wu L."/>
            <person name="Ma J."/>
        </authorList>
    </citation>
    <scope>NUCLEOTIDE SEQUENCE [LARGE SCALE GENOMIC DNA]</scope>
    <source>
        <strain evidence="1 2">WLHS5</strain>
    </source>
</reference>
<dbReference type="AlphaFoldDB" id="A0ABD5PNI9"/>
<organism evidence="1 2">
    <name type="scientific">Halosolutus amylolyticus</name>
    <dbReference type="NCBI Taxonomy" id="2932267"/>
    <lineage>
        <taxon>Archaea</taxon>
        <taxon>Methanobacteriati</taxon>
        <taxon>Methanobacteriota</taxon>
        <taxon>Stenosarchaea group</taxon>
        <taxon>Halobacteria</taxon>
        <taxon>Halobacteriales</taxon>
        <taxon>Natrialbaceae</taxon>
        <taxon>Halosolutus</taxon>
    </lineage>
</organism>
<gene>
    <name evidence="1" type="ORF">ACFO5R_09500</name>
</gene>
<accession>A0ABD5PNI9</accession>
<comment type="caution">
    <text evidence="1">The sequence shown here is derived from an EMBL/GenBank/DDBJ whole genome shotgun (WGS) entry which is preliminary data.</text>
</comment>
<keyword evidence="2" id="KW-1185">Reference proteome</keyword>
<dbReference type="Proteomes" id="UP001595898">
    <property type="component" value="Unassembled WGS sequence"/>
</dbReference>
<name>A0ABD5PNI9_9EURY</name>
<evidence type="ECO:0000313" key="2">
    <source>
        <dbReference type="Proteomes" id="UP001595898"/>
    </source>
</evidence>
<dbReference type="RefSeq" id="WP_250141564.1">
    <property type="nucleotide sequence ID" value="NZ_JALIQP010000004.1"/>
</dbReference>
<evidence type="ECO:0000313" key="1">
    <source>
        <dbReference type="EMBL" id="MFC4542162.1"/>
    </source>
</evidence>
<dbReference type="EMBL" id="JBHSFA010000005">
    <property type="protein sequence ID" value="MFC4542162.1"/>
    <property type="molecule type" value="Genomic_DNA"/>
</dbReference>
<sequence length="51" mass="5929">MCQYCNYSFTDGWGQLLEYDDVYQNAIAEATTQSTHGFHESWDELSDELES</sequence>
<proteinExistence type="predicted"/>